<name>A0ABV3JT02_9ACTN</name>
<sequence>MRSRLRIRDHHRPSGGLTGVPFDPLYATAEHTLIGLVRSAAHGMAGRGVRLQAVCPGMIGTPMLGRAAVGYRFTGIPGHA</sequence>
<dbReference type="Proteomes" id="UP001552527">
    <property type="component" value="Unassembled WGS sequence"/>
</dbReference>
<dbReference type="RefSeq" id="WP_364027819.1">
    <property type="nucleotide sequence ID" value="NZ_JBFATE010000028.1"/>
</dbReference>
<reference evidence="1 2" key="1">
    <citation type="submission" date="2024-06" db="EMBL/GenBank/DDBJ databases">
        <title>The Natural Products Discovery Center: Release of the First 8490 Sequenced Strains for Exploring Actinobacteria Biosynthetic Diversity.</title>
        <authorList>
            <person name="Kalkreuter E."/>
            <person name="Kautsar S.A."/>
            <person name="Yang D."/>
            <person name="Bader C.D."/>
            <person name="Teijaro C.N."/>
            <person name="Fluegel L."/>
            <person name="Davis C.M."/>
            <person name="Simpson J.R."/>
            <person name="Lauterbach L."/>
            <person name="Steele A.D."/>
            <person name="Gui C."/>
            <person name="Meng S."/>
            <person name="Li G."/>
            <person name="Viehrig K."/>
            <person name="Ye F."/>
            <person name="Su P."/>
            <person name="Kiefer A.F."/>
            <person name="Nichols A."/>
            <person name="Cepeda A.J."/>
            <person name="Yan W."/>
            <person name="Fan B."/>
            <person name="Jiang Y."/>
            <person name="Adhikari A."/>
            <person name="Zheng C.-J."/>
            <person name="Schuster L."/>
            <person name="Cowan T.M."/>
            <person name="Smanski M.J."/>
            <person name="Chevrette M.G."/>
            <person name="De Carvalho L.P.S."/>
            <person name="Shen B."/>
        </authorList>
    </citation>
    <scope>NUCLEOTIDE SEQUENCE [LARGE SCALE GENOMIC DNA]</scope>
    <source>
        <strain evidence="1 2">NPDC052768</strain>
    </source>
</reference>
<evidence type="ECO:0000313" key="1">
    <source>
        <dbReference type="EMBL" id="MEV5250034.1"/>
    </source>
</evidence>
<dbReference type="Pfam" id="PF13561">
    <property type="entry name" value="adh_short_C2"/>
    <property type="match status" value="1"/>
</dbReference>
<proteinExistence type="predicted"/>
<gene>
    <name evidence="1" type="ORF">AB0K95_33030</name>
</gene>
<organism evidence="1 2">
    <name type="scientific">Streptomyces werraensis</name>
    <dbReference type="NCBI Taxonomy" id="68284"/>
    <lineage>
        <taxon>Bacteria</taxon>
        <taxon>Bacillati</taxon>
        <taxon>Actinomycetota</taxon>
        <taxon>Actinomycetes</taxon>
        <taxon>Kitasatosporales</taxon>
        <taxon>Streptomycetaceae</taxon>
        <taxon>Streptomyces</taxon>
    </lineage>
</organism>
<dbReference type="InterPro" id="IPR036291">
    <property type="entry name" value="NAD(P)-bd_dom_sf"/>
</dbReference>
<comment type="caution">
    <text evidence="1">The sequence shown here is derived from an EMBL/GenBank/DDBJ whole genome shotgun (WGS) entry which is preliminary data.</text>
</comment>
<keyword evidence="2" id="KW-1185">Reference proteome</keyword>
<evidence type="ECO:0000313" key="2">
    <source>
        <dbReference type="Proteomes" id="UP001552527"/>
    </source>
</evidence>
<dbReference type="PRINTS" id="PR00081">
    <property type="entry name" value="GDHRDH"/>
</dbReference>
<accession>A0ABV3JT02</accession>
<protein>
    <submittedName>
        <fullName evidence="1">SDR family oxidoreductase</fullName>
    </submittedName>
</protein>
<dbReference type="SUPFAM" id="SSF51735">
    <property type="entry name" value="NAD(P)-binding Rossmann-fold domains"/>
    <property type="match status" value="1"/>
</dbReference>
<dbReference type="Gene3D" id="3.40.50.720">
    <property type="entry name" value="NAD(P)-binding Rossmann-like Domain"/>
    <property type="match status" value="1"/>
</dbReference>
<dbReference type="InterPro" id="IPR002347">
    <property type="entry name" value="SDR_fam"/>
</dbReference>
<dbReference type="EMBL" id="JBFATE010000028">
    <property type="protein sequence ID" value="MEV5250034.1"/>
    <property type="molecule type" value="Genomic_DNA"/>
</dbReference>